<comment type="caution">
    <text evidence="3">The sequence shown here is derived from an EMBL/GenBank/DDBJ whole genome shotgun (WGS) entry which is preliminary data.</text>
</comment>
<gene>
    <name evidence="3" type="ORF">GCM10010345_11880</name>
</gene>
<name>A0ABQ3CKQ2_9ACTN</name>
<dbReference type="PROSITE" id="PS50157">
    <property type="entry name" value="ZINC_FINGER_C2H2_2"/>
    <property type="match status" value="1"/>
</dbReference>
<accession>A0ABQ3CKQ2</accession>
<dbReference type="InterPro" id="IPR013087">
    <property type="entry name" value="Znf_C2H2_type"/>
</dbReference>
<evidence type="ECO:0000313" key="4">
    <source>
        <dbReference type="Proteomes" id="UP000653644"/>
    </source>
</evidence>
<keyword evidence="4" id="KW-1185">Reference proteome</keyword>
<dbReference type="EMBL" id="BMVN01000003">
    <property type="protein sequence ID" value="GHA09077.1"/>
    <property type="molecule type" value="Genomic_DNA"/>
</dbReference>
<dbReference type="PROSITE" id="PS00028">
    <property type="entry name" value="ZINC_FINGER_C2H2_1"/>
    <property type="match status" value="1"/>
</dbReference>
<protein>
    <recommendedName>
        <fullName evidence="2">C2H2-type domain-containing protein</fullName>
    </recommendedName>
</protein>
<dbReference type="RefSeq" id="WP_189882945.1">
    <property type="nucleotide sequence ID" value="NZ_BMVN01000003.1"/>
</dbReference>
<feature type="compositionally biased region" description="Low complexity" evidence="1">
    <location>
        <begin position="110"/>
        <end position="122"/>
    </location>
</feature>
<feature type="region of interest" description="Disordered" evidence="1">
    <location>
        <begin position="96"/>
        <end position="122"/>
    </location>
</feature>
<feature type="domain" description="C2H2-type" evidence="2">
    <location>
        <begin position="123"/>
        <end position="150"/>
    </location>
</feature>
<evidence type="ECO:0000259" key="2">
    <source>
        <dbReference type="PROSITE" id="PS50157"/>
    </source>
</evidence>
<evidence type="ECO:0000256" key="1">
    <source>
        <dbReference type="SAM" id="MobiDB-lite"/>
    </source>
</evidence>
<reference evidence="4" key="1">
    <citation type="journal article" date="2019" name="Int. J. Syst. Evol. Microbiol.">
        <title>The Global Catalogue of Microorganisms (GCM) 10K type strain sequencing project: providing services to taxonomists for standard genome sequencing and annotation.</title>
        <authorList>
            <consortium name="The Broad Institute Genomics Platform"/>
            <consortium name="The Broad Institute Genome Sequencing Center for Infectious Disease"/>
            <person name="Wu L."/>
            <person name="Ma J."/>
        </authorList>
    </citation>
    <scope>NUCLEOTIDE SEQUENCE [LARGE SCALE GENOMIC DNA]</scope>
    <source>
        <strain evidence="4">JCM 4733</strain>
    </source>
</reference>
<organism evidence="3 4">
    <name type="scientific">Streptomyces canarius</name>
    <dbReference type="NCBI Taxonomy" id="285453"/>
    <lineage>
        <taxon>Bacteria</taxon>
        <taxon>Bacillati</taxon>
        <taxon>Actinomycetota</taxon>
        <taxon>Actinomycetes</taxon>
        <taxon>Kitasatosporales</taxon>
        <taxon>Streptomycetaceae</taxon>
        <taxon>Streptomyces</taxon>
    </lineage>
</organism>
<proteinExistence type="predicted"/>
<dbReference type="Proteomes" id="UP000653644">
    <property type="component" value="Unassembled WGS sequence"/>
</dbReference>
<evidence type="ECO:0000313" key="3">
    <source>
        <dbReference type="EMBL" id="GHA09077.1"/>
    </source>
</evidence>
<sequence length="150" mass="15996">MPVLMITVEPARAMRVEFAKWAVRQTPKVRTCSPSAFAVPPGLFTHMPEALLIGSTVDGHPYRSPEEDAALAAASQWRTAVPGEPLPEVPDAAYAPDAVQLPGPEHRPAPAEAAPSEGDGAAITCDVCSRPFTTARGRDTHRRQAHPEAD</sequence>